<reference evidence="4 5" key="1">
    <citation type="submission" date="2017-09" db="EMBL/GenBank/DDBJ databases">
        <authorList>
            <person name="Lee N."/>
            <person name="Cho B.-K."/>
        </authorList>
    </citation>
    <scope>NUCLEOTIDE SEQUENCE [LARGE SCALE GENOMIC DNA]</scope>
    <source>
        <strain evidence="4 5">ATCC 27465</strain>
    </source>
</reference>
<dbReference type="CDD" id="cd04301">
    <property type="entry name" value="NAT_SF"/>
    <property type="match status" value="1"/>
</dbReference>
<evidence type="ECO:0000313" key="5">
    <source>
        <dbReference type="Proteomes" id="UP000326505"/>
    </source>
</evidence>
<dbReference type="KEGG" id="sspb:CP982_19790"/>
<dbReference type="PANTHER" id="PTHR43441">
    <property type="entry name" value="RIBOSOMAL-PROTEIN-SERINE ACETYLTRANSFERASE"/>
    <property type="match status" value="1"/>
</dbReference>
<dbReference type="GO" id="GO:0005737">
    <property type="term" value="C:cytoplasm"/>
    <property type="evidence" value="ECO:0007669"/>
    <property type="project" value="TreeGrafter"/>
</dbReference>
<reference evidence="3 6" key="2">
    <citation type="submission" date="2020-08" db="EMBL/GenBank/DDBJ databases">
        <title>Genomic Encyclopedia of Type Strains, Phase III (KMG-III): the genomes of soil and plant-associated and newly described type strains.</title>
        <authorList>
            <person name="Whitman W."/>
        </authorList>
    </citation>
    <scope>NUCLEOTIDE SEQUENCE [LARGE SCALE GENOMIC DNA]</scope>
    <source>
        <strain evidence="3 6">CECT 3146</strain>
    </source>
</reference>
<dbReference type="InterPro" id="IPR051908">
    <property type="entry name" value="Ribosomal_N-acetyltransferase"/>
</dbReference>
<dbReference type="InterPro" id="IPR016181">
    <property type="entry name" value="Acyl_CoA_acyltransferase"/>
</dbReference>
<dbReference type="GO" id="GO:1990189">
    <property type="term" value="F:protein N-terminal-serine acetyltransferase activity"/>
    <property type="evidence" value="ECO:0007669"/>
    <property type="project" value="TreeGrafter"/>
</dbReference>
<dbReference type="Proteomes" id="UP000326505">
    <property type="component" value="Chromosome"/>
</dbReference>
<dbReference type="InterPro" id="IPR000182">
    <property type="entry name" value="GNAT_dom"/>
</dbReference>
<accession>A0A5P2XDT7</accession>
<dbReference type="EMBL" id="CP023690">
    <property type="protein sequence ID" value="QEV60686.1"/>
    <property type="molecule type" value="Genomic_DNA"/>
</dbReference>
<organism evidence="4 5">
    <name type="scientific">Streptomyces spectabilis</name>
    <dbReference type="NCBI Taxonomy" id="68270"/>
    <lineage>
        <taxon>Bacteria</taxon>
        <taxon>Bacillati</taxon>
        <taxon>Actinomycetota</taxon>
        <taxon>Actinomycetes</taxon>
        <taxon>Kitasatosporales</taxon>
        <taxon>Streptomycetaceae</taxon>
        <taxon>Streptomyces</taxon>
    </lineage>
</organism>
<protein>
    <submittedName>
        <fullName evidence="4">GNAT family N-acetyltransferase</fullName>
    </submittedName>
    <submittedName>
        <fullName evidence="3">GNAT superfamily N-acetyltransferase</fullName>
    </submittedName>
</protein>
<dbReference type="EMBL" id="JACHJD010000010">
    <property type="protein sequence ID" value="MBB5106661.1"/>
    <property type="molecule type" value="Genomic_DNA"/>
</dbReference>
<sequence length="373" mass="39673">MLTMGADEIDEAVAHACGALRAVATAEYDWTRPAGGLEWSCLATAEHVVSDFTAYAAQLTGRTKDSYIPLDIRLEEGTDPAAAVHAIEASAGLLAAVVRTTPKDVRGYHPFPYGSADARGFAAMGIVELLLHTYDVLSAFEVAYEPPERLCEALLAWQFPHVPPARDGASQWRTLLWATGRGTLPGRSRPERWRWHNQIHLPAERVALLEVAPPALADLAAGGTGGFDWIEGGPCEGTRIGAGMIAKAYAAGTHRPEWGSYAIRRTADGLAVGAMGFHGAPDHEGWAEVGYDLAPAARGNGYATEALRALATWALALPGVRGIRAVVDEGNAASEAVLTRAGFQRDADRENQRTYTLSAHPAHPGEPSSPSDV</sequence>
<evidence type="ECO:0000313" key="3">
    <source>
        <dbReference type="EMBL" id="MBB5106661.1"/>
    </source>
</evidence>
<dbReference type="RefSeq" id="WP_150511772.1">
    <property type="nucleotide sequence ID" value="NZ_BMSQ01000022.1"/>
</dbReference>
<dbReference type="Gene3D" id="3.40.630.30">
    <property type="match status" value="1"/>
</dbReference>
<evidence type="ECO:0000313" key="4">
    <source>
        <dbReference type="EMBL" id="QEV60686.1"/>
    </source>
</evidence>
<dbReference type="Pfam" id="PF13302">
    <property type="entry name" value="Acetyltransf_3"/>
    <property type="match status" value="1"/>
</dbReference>
<feature type="domain" description="N-acetyltransferase" evidence="2">
    <location>
        <begin position="206"/>
        <end position="360"/>
    </location>
</feature>
<evidence type="ECO:0000259" key="2">
    <source>
        <dbReference type="PROSITE" id="PS51186"/>
    </source>
</evidence>
<feature type="region of interest" description="Disordered" evidence="1">
    <location>
        <begin position="343"/>
        <end position="373"/>
    </location>
</feature>
<name>A0A5P2XDT7_STRST</name>
<dbReference type="OrthoDB" id="4453346at2"/>
<dbReference type="GO" id="GO:0008999">
    <property type="term" value="F:protein-N-terminal-alanine acetyltransferase activity"/>
    <property type="evidence" value="ECO:0007669"/>
    <property type="project" value="TreeGrafter"/>
</dbReference>
<evidence type="ECO:0000256" key="1">
    <source>
        <dbReference type="SAM" id="MobiDB-lite"/>
    </source>
</evidence>
<keyword evidence="6" id="KW-1185">Reference proteome</keyword>
<gene>
    <name evidence="4" type="ORF">CP982_19790</name>
    <name evidence="3" type="ORF">FHS40_005774</name>
</gene>
<dbReference type="PROSITE" id="PS51186">
    <property type="entry name" value="GNAT"/>
    <property type="match status" value="1"/>
</dbReference>
<dbReference type="AlphaFoldDB" id="A0A5P2XDT7"/>
<evidence type="ECO:0000313" key="6">
    <source>
        <dbReference type="Proteomes" id="UP000549009"/>
    </source>
</evidence>
<keyword evidence="4" id="KW-0808">Transferase</keyword>
<dbReference type="Proteomes" id="UP000549009">
    <property type="component" value="Unassembled WGS sequence"/>
</dbReference>
<proteinExistence type="predicted"/>
<dbReference type="SUPFAM" id="SSF55729">
    <property type="entry name" value="Acyl-CoA N-acyltransferases (Nat)"/>
    <property type="match status" value="1"/>
</dbReference>
<feature type="compositionally biased region" description="Basic and acidic residues" evidence="1">
    <location>
        <begin position="343"/>
        <end position="352"/>
    </location>
</feature>
<dbReference type="PANTHER" id="PTHR43441:SF6">
    <property type="entry name" value="N-ACETYLTRANSFERASE DOMAIN-CONTAINING PROTEIN"/>
    <property type="match status" value="1"/>
</dbReference>